<dbReference type="InterPro" id="IPR036291">
    <property type="entry name" value="NAD(P)-bd_dom_sf"/>
</dbReference>
<dbReference type="NCBIfam" id="NF005559">
    <property type="entry name" value="PRK07231.1"/>
    <property type="match status" value="1"/>
</dbReference>
<evidence type="ECO:0000313" key="6">
    <source>
        <dbReference type="Proteomes" id="UP001055804"/>
    </source>
</evidence>
<dbReference type="CDD" id="cd05233">
    <property type="entry name" value="SDR_c"/>
    <property type="match status" value="1"/>
</dbReference>
<dbReference type="PROSITE" id="PS00061">
    <property type="entry name" value="ADH_SHORT"/>
    <property type="match status" value="1"/>
</dbReference>
<reference evidence="5" key="1">
    <citation type="submission" date="2022-06" db="EMBL/GenBank/DDBJ databases">
        <title>Isolation and Genomics of Futiania mangrovii gen. nov., sp. nov., a Rare and Metabolically-versatile member in the Class Alphaproteobacteria.</title>
        <authorList>
            <person name="Liu L."/>
            <person name="Huang W.-C."/>
            <person name="Pan J."/>
            <person name="Li J."/>
            <person name="Huang Y."/>
            <person name="Du H."/>
            <person name="Liu Y."/>
            <person name="Li M."/>
        </authorList>
    </citation>
    <scope>NUCLEOTIDE SEQUENCE</scope>
    <source>
        <strain evidence="5">FT118</strain>
    </source>
</reference>
<protein>
    <submittedName>
        <fullName evidence="5">SDR family oxidoreductase</fullName>
    </submittedName>
</protein>
<name>A0A9J6PIZ2_9PROT</name>
<evidence type="ECO:0000256" key="3">
    <source>
        <dbReference type="ARBA" id="ARBA00023027"/>
    </source>
</evidence>
<proteinExistence type="inferred from homology"/>
<accession>A0A9J6PIZ2</accession>
<dbReference type="NCBIfam" id="NF009466">
    <property type="entry name" value="PRK12826.1-2"/>
    <property type="match status" value="1"/>
</dbReference>
<dbReference type="SUPFAM" id="SSF51735">
    <property type="entry name" value="NAD(P)-binding Rossmann-fold domains"/>
    <property type="match status" value="1"/>
</dbReference>
<feature type="domain" description="Ketoreductase" evidence="4">
    <location>
        <begin position="7"/>
        <end position="185"/>
    </location>
</feature>
<comment type="similarity">
    <text evidence="1">Belongs to the short-chain dehydrogenases/reductases (SDR) family.</text>
</comment>
<dbReference type="RefSeq" id="WP_269333719.1">
    <property type="nucleotide sequence ID" value="NZ_JAMZFT010000004.1"/>
</dbReference>
<dbReference type="InterPro" id="IPR057326">
    <property type="entry name" value="KR_dom"/>
</dbReference>
<dbReference type="Gene3D" id="3.40.50.720">
    <property type="entry name" value="NAD(P)-binding Rossmann-like Domain"/>
    <property type="match status" value="1"/>
</dbReference>
<dbReference type="PRINTS" id="PR00081">
    <property type="entry name" value="GDHRDH"/>
</dbReference>
<dbReference type="InterPro" id="IPR020904">
    <property type="entry name" value="Sc_DH/Rdtase_CS"/>
</dbReference>
<dbReference type="Pfam" id="PF13561">
    <property type="entry name" value="adh_short_C2"/>
    <property type="match status" value="1"/>
</dbReference>
<keyword evidence="6" id="KW-1185">Reference proteome</keyword>
<dbReference type="InterPro" id="IPR002347">
    <property type="entry name" value="SDR_fam"/>
</dbReference>
<dbReference type="SMART" id="SM00822">
    <property type="entry name" value="PKS_KR"/>
    <property type="match status" value="1"/>
</dbReference>
<dbReference type="PANTHER" id="PTHR24321:SF8">
    <property type="entry name" value="ESTRADIOL 17-BETA-DEHYDROGENASE 8-RELATED"/>
    <property type="match status" value="1"/>
</dbReference>
<comment type="caution">
    <text evidence="5">The sequence shown here is derived from an EMBL/GenBank/DDBJ whole genome shotgun (WGS) entry which is preliminary data.</text>
</comment>
<gene>
    <name evidence="5" type="ORF">NJQ99_15135</name>
</gene>
<organism evidence="5 6">
    <name type="scientific">Futiania mangrovi</name>
    <dbReference type="NCBI Taxonomy" id="2959716"/>
    <lineage>
        <taxon>Bacteria</taxon>
        <taxon>Pseudomonadati</taxon>
        <taxon>Pseudomonadota</taxon>
        <taxon>Alphaproteobacteria</taxon>
        <taxon>Futianiales</taxon>
        <taxon>Futianiaceae</taxon>
        <taxon>Futiania</taxon>
    </lineage>
</organism>
<dbReference type="FunFam" id="3.40.50.720:FF:000084">
    <property type="entry name" value="Short-chain dehydrogenase reductase"/>
    <property type="match status" value="1"/>
</dbReference>
<dbReference type="GO" id="GO:0016491">
    <property type="term" value="F:oxidoreductase activity"/>
    <property type="evidence" value="ECO:0007669"/>
    <property type="project" value="UniProtKB-KW"/>
</dbReference>
<dbReference type="EMBL" id="JAMZFT010000004">
    <property type="protein sequence ID" value="MCP1337755.1"/>
    <property type="molecule type" value="Genomic_DNA"/>
</dbReference>
<evidence type="ECO:0000256" key="1">
    <source>
        <dbReference type="ARBA" id="ARBA00006484"/>
    </source>
</evidence>
<keyword evidence="2" id="KW-0560">Oxidoreductase</keyword>
<sequence>MTDAQDRVAVVTGAARGIGQAIAERFLEKGWRVALIDIDAETLSGTVQRLAARGDVLELVCDVAEPDQVAAAVARTVEAFGRIDALVNNAGVAVFKPMLETSFEEWSRVMAVNLSGPFLCAQACAPAMLRTGGGSIVNITSISGLRASTLRAAYGTSKAGLMHLTKQQAAEFGNKGIRVNAVAPGPVDTAMAKQVHTPDIRAGYHDAIPLNRYGTEEEIANAVVFLCSEEASYINGQTLAVDGGFDATGIGLPSLRGG</sequence>
<evidence type="ECO:0000259" key="4">
    <source>
        <dbReference type="SMART" id="SM00822"/>
    </source>
</evidence>
<dbReference type="Proteomes" id="UP001055804">
    <property type="component" value="Unassembled WGS sequence"/>
</dbReference>
<evidence type="ECO:0000313" key="5">
    <source>
        <dbReference type="EMBL" id="MCP1337755.1"/>
    </source>
</evidence>
<dbReference type="PANTHER" id="PTHR24321">
    <property type="entry name" value="DEHYDROGENASES, SHORT CHAIN"/>
    <property type="match status" value="1"/>
</dbReference>
<dbReference type="AlphaFoldDB" id="A0A9J6PIZ2"/>
<keyword evidence="3" id="KW-0520">NAD</keyword>
<evidence type="ECO:0000256" key="2">
    <source>
        <dbReference type="ARBA" id="ARBA00023002"/>
    </source>
</evidence>
<dbReference type="PRINTS" id="PR00080">
    <property type="entry name" value="SDRFAMILY"/>
</dbReference>